<keyword evidence="5 16" id="KW-0963">Cytoplasm</keyword>
<evidence type="ECO:0000256" key="3">
    <source>
        <dbReference type="ARBA" id="ARBA00011245"/>
    </source>
</evidence>
<evidence type="ECO:0000256" key="1">
    <source>
        <dbReference type="ARBA" id="ARBA00004496"/>
    </source>
</evidence>
<keyword evidence="6 16" id="KW-0808">Transferase</keyword>
<evidence type="ECO:0000256" key="6">
    <source>
        <dbReference type="ARBA" id="ARBA00022679"/>
    </source>
</evidence>
<feature type="domain" description="UmuC" evidence="18">
    <location>
        <begin position="12"/>
        <end position="192"/>
    </location>
</feature>
<evidence type="ECO:0000256" key="4">
    <source>
        <dbReference type="ARBA" id="ARBA00022457"/>
    </source>
</evidence>
<dbReference type="GO" id="GO:0006281">
    <property type="term" value="P:DNA repair"/>
    <property type="evidence" value="ECO:0007669"/>
    <property type="project" value="UniProtKB-UniRule"/>
</dbReference>
<dbReference type="GO" id="GO:0006261">
    <property type="term" value="P:DNA-templated DNA replication"/>
    <property type="evidence" value="ECO:0007669"/>
    <property type="project" value="UniProtKB-UniRule"/>
</dbReference>
<keyword evidence="7 16" id="KW-0548">Nucleotidyltransferase</keyword>
<dbReference type="PANTHER" id="PTHR11076">
    <property type="entry name" value="DNA REPAIR POLYMERASE UMUC / TRANSFERASE FAMILY MEMBER"/>
    <property type="match status" value="1"/>
</dbReference>
<dbReference type="InterPro" id="IPR053848">
    <property type="entry name" value="IMS_HHH_1"/>
</dbReference>
<dbReference type="InterPro" id="IPR036775">
    <property type="entry name" value="DNA_pol_Y-fam_lit_finger_sf"/>
</dbReference>
<dbReference type="STRING" id="565045.NOR51B_2391"/>
<protein>
    <recommendedName>
        <fullName evidence="16">DNA polymerase IV</fullName>
        <shortName evidence="16">Pol IV</shortName>
        <ecNumber evidence="16">2.7.7.7</ecNumber>
    </recommendedName>
</protein>
<reference evidence="20" key="1">
    <citation type="journal article" date="2013" name="BMC Microbiol.">
        <title>Taxonomy and evolution of bacteriochlorophyll a-containing members of the OM60/NOR5 clade of marine gammaproteobacteria: description of Luminiphilus syltensis gen. nov., sp. nov., reclassification of Haliea rubra as Pseudohaliea rubra gen. nov., comb. nov., and emendation of Chromatocurvus halotolerans.</title>
        <authorList>
            <person name="Spring S."/>
            <person name="Riedel T."/>
            <person name="Sproer C."/>
            <person name="Yan S."/>
            <person name="Harder J."/>
            <person name="Fuchs B.M."/>
        </authorList>
    </citation>
    <scope>NUCLEOTIDE SEQUENCE [LARGE SCALE GENOMIC DNA]</scope>
    <source>
        <strain evidence="20">NOR51-B</strain>
    </source>
</reference>
<dbReference type="GO" id="GO:0042276">
    <property type="term" value="P:error-prone translesion synthesis"/>
    <property type="evidence" value="ECO:0007669"/>
    <property type="project" value="TreeGrafter"/>
</dbReference>
<feature type="site" description="Substrate discrimination" evidence="16">
    <location>
        <position position="21"/>
    </location>
</feature>
<proteinExistence type="inferred from homology"/>
<dbReference type="EC" id="2.7.7.7" evidence="16"/>
<evidence type="ECO:0000256" key="8">
    <source>
        <dbReference type="ARBA" id="ARBA00022705"/>
    </source>
</evidence>
<dbReference type="GO" id="GO:0009432">
    <property type="term" value="P:SOS response"/>
    <property type="evidence" value="ECO:0007669"/>
    <property type="project" value="TreeGrafter"/>
</dbReference>
<dbReference type="HAMAP" id="MF_01113">
    <property type="entry name" value="DNApol_IV"/>
    <property type="match status" value="1"/>
</dbReference>
<evidence type="ECO:0000256" key="17">
    <source>
        <dbReference type="SAM" id="MobiDB-lite"/>
    </source>
</evidence>
<dbReference type="GO" id="GO:0003684">
    <property type="term" value="F:damaged DNA binding"/>
    <property type="evidence" value="ECO:0007669"/>
    <property type="project" value="InterPro"/>
</dbReference>
<dbReference type="GO" id="GO:0003887">
    <property type="term" value="F:DNA-directed DNA polymerase activity"/>
    <property type="evidence" value="ECO:0007669"/>
    <property type="project" value="UniProtKB-UniRule"/>
</dbReference>
<organism evidence="19 20">
    <name type="scientific">Luminiphilus syltensis NOR5-1B</name>
    <dbReference type="NCBI Taxonomy" id="565045"/>
    <lineage>
        <taxon>Bacteria</taxon>
        <taxon>Pseudomonadati</taxon>
        <taxon>Pseudomonadota</taxon>
        <taxon>Gammaproteobacteria</taxon>
        <taxon>Cellvibrionales</taxon>
        <taxon>Halieaceae</taxon>
        <taxon>Luminiphilus</taxon>
    </lineage>
</organism>
<keyword evidence="10 16" id="KW-0227">DNA damage</keyword>
<dbReference type="Gene3D" id="3.30.70.270">
    <property type="match status" value="1"/>
</dbReference>
<evidence type="ECO:0000256" key="11">
    <source>
        <dbReference type="ARBA" id="ARBA00022842"/>
    </source>
</evidence>
<dbReference type="Gene3D" id="3.40.1170.60">
    <property type="match status" value="1"/>
</dbReference>
<evidence type="ECO:0000256" key="15">
    <source>
        <dbReference type="ARBA" id="ARBA00049244"/>
    </source>
</evidence>
<keyword evidence="14 16" id="KW-0234">DNA repair</keyword>
<dbReference type="OrthoDB" id="9808813at2"/>
<dbReference type="Pfam" id="PF00817">
    <property type="entry name" value="IMS"/>
    <property type="match status" value="1"/>
</dbReference>
<keyword evidence="12 16" id="KW-0239">DNA-directed DNA polymerase</keyword>
<evidence type="ECO:0000256" key="2">
    <source>
        <dbReference type="ARBA" id="ARBA00010945"/>
    </source>
</evidence>
<dbReference type="FunFam" id="3.40.1170.60:FF:000001">
    <property type="entry name" value="DNA polymerase IV"/>
    <property type="match status" value="1"/>
</dbReference>
<keyword evidence="9 16" id="KW-0479">Metal-binding</keyword>
<dbReference type="CDD" id="cd03586">
    <property type="entry name" value="PolY_Pol_IV_kappa"/>
    <property type="match status" value="1"/>
</dbReference>
<evidence type="ECO:0000259" key="18">
    <source>
        <dbReference type="PROSITE" id="PS50173"/>
    </source>
</evidence>
<evidence type="ECO:0000256" key="16">
    <source>
        <dbReference type="HAMAP-Rule" id="MF_01113"/>
    </source>
</evidence>
<dbReference type="InterPro" id="IPR022880">
    <property type="entry name" value="DNApol_IV"/>
</dbReference>
<dbReference type="PANTHER" id="PTHR11076:SF33">
    <property type="entry name" value="DNA POLYMERASE KAPPA"/>
    <property type="match status" value="1"/>
</dbReference>
<comment type="function">
    <text evidence="16">Poorly processive, error-prone DNA polymerase involved in untargeted mutagenesis. Copies undamaged DNA at stalled replication forks, which arise in vivo from mismatched or misaligned primer ends. These misaligned primers can be extended by PolIV. Exhibits no 3'-5' exonuclease (proofreading) activity. May be involved in translesional synthesis, in conjunction with the beta clamp from PolIII.</text>
</comment>
<evidence type="ECO:0000313" key="20">
    <source>
        <dbReference type="Proteomes" id="UP000004699"/>
    </source>
</evidence>
<dbReference type="InterPro" id="IPR043502">
    <property type="entry name" value="DNA/RNA_pol_sf"/>
</dbReference>
<gene>
    <name evidence="16 19" type="primary">dinB</name>
    <name evidence="19" type="ORF">NOR51B_2391</name>
</gene>
<dbReference type="eggNOG" id="COG0389">
    <property type="taxonomic scope" value="Bacteria"/>
</dbReference>
<dbReference type="InterPro" id="IPR050116">
    <property type="entry name" value="DNA_polymerase-Y"/>
</dbReference>
<dbReference type="Gene3D" id="3.30.1490.100">
    <property type="entry name" value="DNA polymerase, Y-family, little finger domain"/>
    <property type="match status" value="1"/>
</dbReference>
<feature type="region of interest" description="Disordered" evidence="17">
    <location>
        <begin position="348"/>
        <end position="371"/>
    </location>
</feature>
<evidence type="ECO:0000256" key="14">
    <source>
        <dbReference type="ARBA" id="ARBA00023204"/>
    </source>
</evidence>
<dbReference type="AlphaFoldDB" id="B8KVE2"/>
<dbReference type="NCBIfam" id="NF002677">
    <property type="entry name" value="PRK02406.1"/>
    <property type="match status" value="1"/>
</dbReference>
<dbReference type="GO" id="GO:0005829">
    <property type="term" value="C:cytosol"/>
    <property type="evidence" value="ECO:0007669"/>
    <property type="project" value="TreeGrafter"/>
</dbReference>
<evidence type="ECO:0000256" key="13">
    <source>
        <dbReference type="ARBA" id="ARBA00023125"/>
    </source>
</evidence>
<evidence type="ECO:0000256" key="12">
    <source>
        <dbReference type="ARBA" id="ARBA00022932"/>
    </source>
</evidence>
<dbReference type="GO" id="GO:0000287">
    <property type="term" value="F:magnesium ion binding"/>
    <property type="evidence" value="ECO:0007669"/>
    <property type="project" value="UniProtKB-UniRule"/>
</dbReference>
<dbReference type="InterPro" id="IPR001126">
    <property type="entry name" value="UmuC"/>
</dbReference>
<comment type="subcellular location">
    <subcellularLocation>
        <location evidence="1 16">Cytoplasm</location>
    </subcellularLocation>
</comment>
<name>B8KVE2_9GAMM</name>
<keyword evidence="13 16" id="KW-0238">DNA-binding</keyword>
<keyword evidence="4 16" id="KW-0515">Mutator protein</keyword>
<dbReference type="InterPro" id="IPR017961">
    <property type="entry name" value="DNA_pol_Y-fam_little_finger"/>
</dbReference>
<comment type="cofactor">
    <cofactor evidence="16">
        <name>Mg(2+)</name>
        <dbReference type="ChEBI" id="CHEBI:18420"/>
    </cofactor>
    <text evidence="16">Binds 2 magnesium ions per subunit.</text>
</comment>
<dbReference type="SUPFAM" id="SSF56672">
    <property type="entry name" value="DNA/RNA polymerases"/>
    <property type="match status" value="1"/>
</dbReference>
<dbReference type="RefSeq" id="WP_009021183.1">
    <property type="nucleotide sequence ID" value="NZ_DS999411.1"/>
</dbReference>
<comment type="catalytic activity">
    <reaction evidence="15 16">
        <text>DNA(n) + a 2'-deoxyribonucleoside 5'-triphosphate = DNA(n+1) + diphosphate</text>
        <dbReference type="Rhea" id="RHEA:22508"/>
        <dbReference type="Rhea" id="RHEA-COMP:17339"/>
        <dbReference type="Rhea" id="RHEA-COMP:17340"/>
        <dbReference type="ChEBI" id="CHEBI:33019"/>
        <dbReference type="ChEBI" id="CHEBI:61560"/>
        <dbReference type="ChEBI" id="CHEBI:173112"/>
        <dbReference type="EC" id="2.7.7.7"/>
    </reaction>
</comment>
<dbReference type="Proteomes" id="UP000004699">
    <property type="component" value="Unassembled WGS sequence"/>
</dbReference>
<keyword evidence="20" id="KW-1185">Reference proteome</keyword>
<comment type="subunit">
    <text evidence="3 16">Monomer.</text>
</comment>
<feature type="binding site" evidence="16">
    <location>
        <position position="110"/>
    </location>
    <ligand>
        <name>Mg(2+)</name>
        <dbReference type="ChEBI" id="CHEBI:18420"/>
    </ligand>
</feature>
<keyword evidence="11 16" id="KW-0460">Magnesium</keyword>
<feature type="active site" evidence="16">
    <location>
        <position position="111"/>
    </location>
</feature>
<dbReference type="HOGENOM" id="CLU_012348_1_2_6"/>
<dbReference type="SUPFAM" id="SSF100879">
    <property type="entry name" value="Lesion bypass DNA polymerase (Y-family), little finger domain"/>
    <property type="match status" value="1"/>
</dbReference>
<dbReference type="InterPro" id="IPR043128">
    <property type="entry name" value="Rev_trsase/Diguanyl_cyclase"/>
</dbReference>
<keyword evidence="8 16" id="KW-0235">DNA replication</keyword>
<dbReference type="Pfam" id="PF11799">
    <property type="entry name" value="IMS_C"/>
    <property type="match status" value="1"/>
</dbReference>
<evidence type="ECO:0000313" key="19">
    <source>
        <dbReference type="EMBL" id="EED36440.1"/>
    </source>
</evidence>
<comment type="similarity">
    <text evidence="2 16">Belongs to the DNA polymerase type-Y family.</text>
</comment>
<dbReference type="PROSITE" id="PS50173">
    <property type="entry name" value="UMUC"/>
    <property type="match status" value="1"/>
</dbReference>
<dbReference type="Gene3D" id="1.10.150.20">
    <property type="entry name" value="5' to 3' exonuclease, C-terminal subdomain"/>
    <property type="match status" value="1"/>
</dbReference>
<evidence type="ECO:0000256" key="7">
    <source>
        <dbReference type="ARBA" id="ARBA00022695"/>
    </source>
</evidence>
<feature type="binding site" evidence="16">
    <location>
        <position position="16"/>
    </location>
    <ligand>
        <name>Mg(2+)</name>
        <dbReference type="ChEBI" id="CHEBI:18420"/>
    </ligand>
</feature>
<evidence type="ECO:0000256" key="5">
    <source>
        <dbReference type="ARBA" id="ARBA00022490"/>
    </source>
</evidence>
<dbReference type="Pfam" id="PF21999">
    <property type="entry name" value="IMS_HHH_1"/>
    <property type="match status" value="1"/>
</dbReference>
<dbReference type="FunFam" id="3.30.1490.100:FF:000004">
    <property type="entry name" value="DNA polymerase IV"/>
    <property type="match status" value="1"/>
</dbReference>
<dbReference type="EMBL" id="DS999411">
    <property type="protein sequence ID" value="EED36440.1"/>
    <property type="molecule type" value="Genomic_DNA"/>
</dbReference>
<evidence type="ECO:0000256" key="9">
    <source>
        <dbReference type="ARBA" id="ARBA00022723"/>
    </source>
</evidence>
<evidence type="ECO:0000256" key="10">
    <source>
        <dbReference type="ARBA" id="ARBA00022763"/>
    </source>
</evidence>
<accession>B8KVE2</accession>
<sequence>MNPSAPRPQRKIIHVDMDAFYASVEQRDNPDLRGKPIAVGGSAQRGVVAAASYEARTFGVRSAMPSITAKRKCSELLFVKPRFDVYRTVSQQIQAIFRRYTALVEPLSLDEAYLDVSEDRERVGSATETAERIRREIFEEVGLTASAGVSYNKFLAKVASDQNKPNGLCVIRPHEGAAFAAGLPARRFFGVGPKTAQRMAALGIHSGADLRAQSLDFLQQHFGKSALYLYRASRGEDFREVRPNRERKSIGGERTYSTDLKHSQELRAALVDIIDLVWRRIEARTARGRTVTLKIKFSDFRQITRARSVHSCIDSLEGFSQIAHALLETVLPVERGVRLIGLTLSSLESSDAPTSSAEPATKALTQEKFSF</sequence>